<organism evidence="1 2">
    <name type="scientific">Acrocarpospora pleiomorpha</name>
    <dbReference type="NCBI Taxonomy" id="90975"/>
    <lineage>
        <taxon>Bacteria</taxon>
        <taxon>Bacillati</taxon>
        <taxon>Actinomycetota</taxon>
        <taxon>Actinomycetes</taxon>
        <taxon>Streptosporangiales</taxon>
        <taxon>Streptosporangiaceae</taxon>
        <taxon>Acrocarpospora</taxon>
    </lineage>
</organism>
<comment type="caution">
    <text evidence="1">The sequence shown here is derived from an EMBL/GenBank/DDBJ whole genome shotgun (WGS) entry which is preliminary data.</text>
</comment>
<evidence type="ECO:0000313" key="2">
    <source>
        <dbReference type="Proteomes" id="UP000377595"/>
    </source>
</evidence>
<evidence type="ECO:0000313" key="1">
    <source>
        <dbReference type="EMBL" id="GES27153.1"/>
    </source>
</evidence>
<proteinExistence type="predicted"/>
<accession>A0A5M3Y4L8</accession>
<sequence>MRGGALTLILHTALRLPHALADLLRAFVPVITARPSCAPHSPTAVGKGLCDHSTPQLSETAQAHADATSQGRETGLLSISILWPTL</sequence>
<dbReference type="Proteomes" id="UP000377595">
    <property type="component" value="Unassembled WGS sequence"/>
</dbReference>
<name>A0A5M3Y4L8_9ACTN</name>
<dbReference type="AlphaFoldDB" id="A0A5M3Y4L8"/>
<dbReference type="EMBL" id="BLAF01000112">
    <property type="protein sequence ID" value="GES27153.1"/>
    <property type="molecule type" value="Genomic_DNA"/>
</dbReference>
<keyword evidence="2" id="KW-1185">Reference proteome</keyword>
<reference evidence="1 2" key="1">
    <citation type="submission" date="2019-10" db="EMBL/GenBank/DDBJ databases">
        <title>Whole genome shotgun sequence of Acrocarpospora pleiomorpha NBRC 16267.</title>
        <authorList>
            <person name="Ichikawa N."/>
            <person name="Kimura A."/>
            <person name="Kitahashi Y."/>
            <person name="Komaki H."/>
            <person name="Oguchi A."/>
        </authorList>
    </citation>
    <scope>NUCLEOTIDE SEQUENCE [LARGE SCALE GENOMIC DNA]</scope>
    <source>
        <strain evidence="1 2">NBRC 16267</strain>
    </source>
</reference>
<gene>
    <name evidence="1" type="ORF">Aple_100520</name>
</gene>
<protein>
    <submittedName>
        <fullName evidence="1">Uncharacterized protein</fullName>
    </submittedName>
</protein>